<dbReference type="Proteomes" id="UP000180098">
    <property type="component" value="Unassembled WGS sequence"/>
</dbReference>
<evidence type="ECO:0000313" key="1">
    <source>
        <dbReference type="EMBL" id="OIJ15575.1"/>
    </source>
</evidence>
<accession>A0A1S2LW49</accession>
<name>A0A1S2LW49_9BACI</name>
<proteinExistence type="predicted"/>
<dbReference type="RefSeq" id="WP_071311500.1">
    <property type="nucleotide sequence ID" value="NZ_MLQQ01000001.1"/>
</dbReference>
<dbReference type="EMBL" id="MLQQ01000001">
    <property type="protein sequence ID" value="OIJ15575.1"/>
    <property type="molecule type" value="Genomic_DNA"/>
</dbReference>
<dbReference type="AlphaFoldDB" id="A0A1S2LW49"/>
<gene>
    <name evidence="1" type="ORF">BKP35_00845</name>
</gene>
<keyword evidence="2" id="KW-1185">Reference proteome</keyword>
<organism evidence="1 2">
    <name type="scientific">Anaerobacillus arseniciselenatis</name>
    <dbReference type="NCBI Taxonomy" id="85682"/>
    <lineage>
        <taxon>Bacteria</taxon>
        <taxon>Bacillati</taxon>
        <taxon>Bacillota</taxon>
        <taxon>Bacilli</taxon>
        <taxon>Bacillales</taxon>
        <taxon>Bacillaceae</taxon>
        <taxon>Anaerobacillus</taxon>
    </lineage>
</organism>
<reference evidence="1 2" key="1">
    <citation type="submission" date="2016-10" db="EMBL/GenBank/DDBJ databases">
        <title>Draft genome sequences of four alkaliphilic bacteria belonging to the Anaerobacillus genus.</title>
        <authorList>
            <person name="Bassil N.M."/>
            <person name="Lloyd J.R."/>
        </authorList>
    </citation>
    <scope>NUCLEOTIDE SEQUENCE [LARGE SCALE GENOMIC DNA]</scope>
    <source>
        <strain evidence="1 2">DSM 15340</strain>
    </source>
</reference>
<evidence type="ECO:0000313" key="2">
    <source>
        <dbReference type="Proteomes" id="UP000180098"/>
    </source>
</evidence>
<protein>
    <submittedName>
        <fullName evidence="1">Uncharacterized protein</fullName>
    </submittedName>
</protein>
<comment type="caution">
    <text evidence="1">The sequence shown here is derived from an EMBL/GenBank/DDBJ whole genome shotgun (WGS) entry which is preliminary data.</text>
</comment>
<sequence>MGKKRKATFKTADEKYAYTTKVVTSSTCLKCKNKCSRGEAYLEKMSKPGAVGRGVPCILTKGRAFK</sequence>